<dbReference type="AlphaFoldDB" id="B4QDT1"/>
<feature type="transmembrane region" description="Helical" evidence="13">
    <location>
        <begin position="127"/>
        <end position="159"/>
    </location>
</feature>
<evidence type="ECO:0000256" key="10">
    <source>
        <dbReference type="ARBA" id="ARBA00023201"/>
    </source>
</evidence>
<keyword evidence="7" id="KW-0915">Sodium</keyword>
<keyword evidence="9 13" id="KW-0472">Membrane</keyword>
<dbReference type="GO" id="GO:0005227">
    <property type="term" value="F:calcium-activated cation channel activity"/>
    <property type="evidence" value="ECO:0007669"/>
    <property type="project" value="EnsemblMetazoa"/>
</dbReference>
<dbReference type="Gene3D" id="1.10.287.770">
    <property type="entry name" value="YojJ-like"/>
    <property type="match status" value="1"/>
</dbReference>
<keyword evidence="15" id="KW-1185">Reference proteome</keyword>
<keyword evidence="3 12" id="KW-0813">Transport</keyword>
<dbReference type="PANTHER" id="PTHR11690">
    <property type="entry name" value="AMILORIDE-SENSITIVE SODIUM CHANNEL-RELATED"/>
    <property type="match status" value="1"/>
</dbReference>
<dbReference type="GO" id="GO:0015280">
    <property type="term" value="F:ligand-gated sodium channel activity"/>
    <property type="evidence" value="ECO:0007669"/>
    <property type="project" value="TreeGrafter"/>
</dbReference>
<evidence type="ECO:0000256" key="9">
    <source>
        <dbReference type="ARBA" id="ARBA00023136"/>
    </source>
</evidence>
<evidence type="ECO:0000313" key="14">
    <source>
        <dbReference type="EMBL" id="EDX05943.1"/>
    </source>
</evidence>
<feature type="non-terminal residue" evidence="14">
    <location>
        <position position="1"/>
    </location>
</feature>
<keyword evidence="4 12" id="KW-0894">Sodium channel</keyword>
<evidence type="ECO:0000256" key="4">
    <source>
        <dbReference type="ARBA" id="ARBA00022461"/>
    </source>
</evidence>
<keyword evidence="8 12" id="KW-0406">Ion transport</keyword>
<proteinExistence type="inferred from homology"/>
<keyword evidence="5 12" id="KW-0812">Transmembrane</keyword>
<dbReference type="GO" id="GO:0043695">
    <property type="term" value="P:detection of pheromone"/>
    <property type="evidence" value="ECO:0007669"/>
    <property type="project" value="EnsemblMetazoa"/>
</dbReference>
<dbReference type="GO" id="GO:0008049">
    <property type="term" value="P:male courtship behavior"/>
    <property type="evidence" value="ECO:0007669"/>
    <property type="project" value="EnsemblMetazoa"/>
</dbReference>
<reference evidence="14 15" key="1">
    <citation type="journal article" date="2007" name="Nature">
        <title>Evolution of genes and genomes on the Drosophila phylogeny.</title>
        <authorList>
            <consortium name="Drosophila 12 Genomes Consortium"/>
            <person name="Clark A.G."/>
            <person name="Eisen M.B."/>
            <person name="Smith D.R."/>
            <person name="Bergman C.M."/>
            <person name="Oliver B."/>
            <person name="Markow T.A."/>
            <person name="Kaufman T.C."/>
            <person name="Kellis M."/>
            <person name="Gelbart W."/>
            <person name="Iyer V.N."/>
            <person name="Pollard D.A."/>
            <person name="Sackton T.B."/>
            <person name="Larracuente A.M."/>
            <person name="Singh N.D."/>
            <person name="Abad J.P."/>
            <person name="Abt D.N."/>
            <person name="Adryan B."/>
            <person name="Aguade M."/>
            <person name="Akashi H."/>
            <person name="Anderson W.W."/>
            <person name="Aquadro C.F."/>
            <person name="Ardell D.H."/>
            <person name="Arguello R."/>
            <person name="Artieri C.G."/>
            <person name="Barbash D.A."/>
            <person name="Barker D."/>
            <person name="Barsanti P."/>
            <person name="Batterham P."/>
            <person name="Batzoglou S."/>
            <person name="Begun D."/>
            <person name="Bhutkar A."/>
            <person name="Blanco E."/>
            <person name="Bosak S.A."/>
            <person name="Bradley R.K."/>
            <person name="Brand A.D."/>
            <person name="Brent M.R."/>
            <person name="Brooks A.N."/>
            <person name="Brown R.H."/>
            <person name="Butlin R.K."/>
            <person name="Caggese C."/>
            <person name="Calvi B.R."/>
            <person name="Bernardo de Carvalho A."/>
            <person name="Caspi A."/>
            <person name="Castrezana S."/>
            <person name="Celniker S.E."/>
            <person name="Chang J.L."/>
            <person name="Chapple C."/>
            <person name="Chatterji S."/>
            <person name="Chinwalla A."/>
            <person name="Civetta A."/>
            <person name="Clifton S.W."/>
            <person name="Comeron J.M."/>
            <person name="Costello J.C."/>
            <person name="Coyne J.A."/>
            <person name="Daub J."/>
            <person name="David R.G."/>
            <person name="Delcher A.L."/>
            <person name="Delehaunty K."/>
            <person name="Do C.B."/>
            <person name="Ebling H."/>
            <person name="Edwards K."/>
            <person name="Eickbush T."/>
            <person name="Evans J.D."/>
            <person name="Filipski A."/>
            <person name="Findeiss S."/>
            <person name="Freyhult E."/>
            <person name="Fulton L."/>
            <person name="Fulton R."/>
            <person name="Garcia A.C."/>
            <person name="Gardiner A."/>
            <person name="Garfield D.A."/>
            <person name="Garvin B.E."/>
            <person name="Gibson G."/>
            <person name="Gilbert D."/>
            <person name="Gnerre S."/>
            <person name="Godfrey J."/>
            <person name="Good R."/>
            <person name="Gotea V."/>
            <person name="Gravely B."/>
            <person name="Greenberg A.J."/>
            <person name="Griffiths-Jones S."/>
            <person name="Gross S."/>
            <person name="Guigo R."/>
            <person name="Gustafson E.A."/>
            <person name="Haerty W."/>
            <person name="Hahn M.W."/>
            <person name="Halligan D.L."/>
            <person name="Halpern A.L."/>
            <person name="Halter G.M."/>
            <person name="Han M.V."/>
            <person name="Heger A."/>
            <person name="Hillier L."/>
            <person name="Hinrichs A.S."/>
            <person name="Holmes I."/>
            <person name="Hoskins R.A."/>
            <person name="Hubisz M.J."/>
            <person name="Hultmark D."/>
            <person name="Huntley M.A."/>
            <person name="Jaffe D.B."/>
            <person name="Jagadeeshan S."/>
            <person name="Jeck W.R."/>
            <person name="Johnson J."/>
            <person name="Jones C.D."/>
            <person name="Jordan W.C."/>
            <person name="Karpen G.H."/>
            <person name="Kataoka E."/>
            <person name="Keightley P.D."/>
            <person name="Kheradpour P."/>
            <person name="Kirkness E.F."/>
            <person name="Koerich L.B."/>
            <person name="Kristiansen K."/>
            <person name="Kudrna D."/>
            <person name="Kulathinal R.J."/>
            <person name="Kumar S."/>
            <person name="Kwok R."/>
            <person name="Lander E."/>
            <person name="Langley C.H."/>
            <person name="Lapoint R."/>
            <person name="Lazzaro B.P."/>
            <person name="Lee S.J."/>
            <person name="Levesque L."/>
            <person name="Li R."/>
            <person name="Lin C.F."/>
            <person name="Lin M.F."/>
            <person name="Lindblad-Toh K."/>
            <person name="Llopart A."/>
            <person name="Long M."/>
            <person name="Low L."/>
            <person name="Lozovsky E."/>
            <person name="Lu J."/>
            <person name="Luo M."/>
            <person name="Machado C.A."/>
            <person name="Makalowski W."/>
            <person name="Marzo M."/>
            <person name="Matsuda M."/>
            <person name="Matzkin L."/>
            <person name="McAllister B."/>
            <person name="McBride C.S."/>
            <person name="McKernan B."/>
            <person name="McKernan K."/>
            <person name="Mendez-Lago M."/>
            <person name="Minx P."/>
            <person name="Mollenhauer M.U."/>
            <person name="Montooth K."/>
            <person name="Mount S.M."/>
            <person name="Mu X."/>
            <person name="Myers E."/>
            <person name="Negre B."/>
            <person name="Newfeld S."/>
            <person name="Nielsen R."/>
            <person name="Noor M.A."/>
            <person name="O'Grady P."/>
            <person name="Pachter L."/>
            <person name="Papaceit M."/>
            <person name="Parisi M.J."/>
            <person name="Parisi M."/>
            <person name="Parts L."/>
            <person name="Pedersen J.S."/>
            <person name="Pesole G."/>
            <person name="Phillippy A.M."/>
            <person name="Ponting C.P."/>
            <person name="Pop M."/>
            <person name="Porcelli D."/>
            <person name="Powell J.R."/>
            <person name="Prohaska S."/>
            <person name="Pruitt K."/>
            <person name="Puig M."/>
            <person name="Quesneville H."/>
            <person name="Ram K.R."/>
            <person name="Rand D."/>
            <person name="Rasmussen M.D."/>
            <person name="Reed L.K."/>
            <person name="Reenan R."/>
            <person name="Reily A."/>
            <person name="Remington K.A."/>
            <person name="Rieger T.T."/>
            <person name="Ritchie M.G."/>
            <person name="Robin C."/>
            <person name="Rogers Y.H."/>
            <person name="Rohde C."/>
            <person name="Rozas J."/>
            <person name="Rubenfield M.J."/>
            <person name="Ruiz A."/>
            <person name="Russo S."/>
            <person name="Salzberg S.L."/>
            <person name="Sanchez-Gracia A."/>
            <person name="Saranga D.J."/>
            <person name="Sato H."/>
            <person name="Schaeffer S.W."/>
            <person name="Schatz M.C."/>
            <person name="Schlenke T."/>
            <person name="Schwartz R."/>
            <person name="Segarra C."/>
            <person name="Singh R.S."/>
            <person name="Sirot L."/>
            <person name="Sirota M."/>
            <person name="Sisneros N.B."/>
            <person name="Smith C.D."/>
            <person name="Smith T.F."/>
            <person name="Spieth J."/>
            <person name="Stage D.E."/>
            <person name="Stark A."/>
            <person name="Stephan W."/>
            <person name="Strausberg R.L."/>
            <person name="Strempel S."/>
            <person name="Sturgill D."/>
            <person name="Sutton G."/>
            <person name="Sutton G.G."/>
            <person name="Tao W."/>
            <person name="Teichmann S."/>
            <person name="Tobari Y.N."/>
            <person name="Tomimura Y."/>
            <person name="Tsolas J.M."/>
            <person name="Valente V.L."/>
            <person name="Venter E."/>
            <person name="Venter J.C."/>
            <person name="Vicario S."/>
            <person name="Vieira F.G."/>
            <person name="Vilella A.J."/>
            <person name="Villasante A."/>
            <person name="Walenz B."/>
            <person name="Wang J."/>
            <person name="Wasserman M."/>
            <person name="Watts T."/>
            <person name="Wilson D."/>
            <person name="Wilson R.K."/>
            <person name="Wing R.A."/>
            <person name="Wolfner M.F."/>
            <person name="Wong A."/>
            <person name="Wong G.K."/>
            <person name="Wu C.I."/>
            <person name="Wu G."/>
            <person name="Yamamoto D."/>
            <person name="Yang H.P."/>
            <person name="Yang S.P."/>
            <person name="Yorke J.A."/>
            <person name="Yoshida K."/>
            <person name="Zdobnov E."/>
            <person name="Zhang P."/>
            <person name="Zhang Y."/>
            <person name="Zimin A.V."/>
            <person name="Baldwin J."/>
            <person name="Abdouelleil A."/>
            <person name="Abdulkadir J."/>
            <person name="Abebe A."/>
            <person name="Abera B."/>
            <person name="Abreu J."/>
            <person name="Acer S.C."/>
            <person name="Aftuck L."/>
            <person name="Alexander A."/>
            <person name="An P."/>
            <person name="Anderson E."/>
            <person name="Anderson S."/>
            <person name="Arachi H."/>
            <person name="Azer M."/>
            <person name="Bachantsang P."/>
            <person name="Barry A."/>
            <person name="Bayul T."/>
            <person name="Berlin A."/>
            <person name="Bessette D."/>
            <person name="Bloom T."/>
            <person name="Blye J."/>
            <person name="Boguslavskiy L."/>
            <person name="Bonnet C."/>
            <person name="Boukhgalter B."/>
            <person name="Bourzgui I."/>
            <person name="Brown A."/>
            <person name="Cahill P."/>
            <person name="Channer S."/>
            <person name="Cheshatsang Y."/>
            <person name="Chuda L."/>
            <person name="Citroen M."/>
            <person name="Collymore A."/>
            <person name="Cooke P."/>
            <person name="Costello M."/>
            <person name="D'Aco K."/>
            <person name="Daza R."/>
            <person name="De Haan G."/>
            <person name="DeGray S."/>
            <person name="DeMaso C."/>
            <person name="Dhargay N."/>
            <person name="Dooley K."/>
            <person name="Dooley E."/>
            <person name="Doricent M."/>
            <person name="Dorje P."/>
            <person name="Dorjee K."/>
            <person name="Dupes A."/>
            <person name="Elong R."/>
            <person name="Falk J."/>
            <person name="Farina A."/>
            <person name="Faro S."/>
            <person name="Ferguson D."/>
            <person name="Fisher S."/>
            <person name="Foley C.D."/>
            <person name="Franke A."/>
            <person name="Friedrich D."/>
            <person name="Gadbois L."/>
            <person name="Gearin G."/>
            <person name="Gearin C.R."/>
            <person name="Giannoukos G."/>
            <person name="Goode T."/>
            <person name="Graham J."/>
            <person name="Grandbois E."/>
            <person name="Grewal S."/>
            <person name="Gyaltsen K."/>
            <person name="Hafez N."/>
            <person name="Hagos B."/>
            <person name="Hall J."/>
            <person name="Henson C."/>
            <person name="Hollinger A."/>
            <person name="Honan T."/>
            <person name="Huard M.D."/>
            <person name="Hughes L."/>
            <person name="Hurhula B."/>
            <person name="Husby M.E."/>
            <person name="Kamat A."/>
            <person name="Kanga B."/>
            <person name="Kashin S."/>
            <person name="Khazanovich D."/>
            <person name="Kisner P."/>
            <person name="Lance K."/>
            <person name="Lara M."/>
            <person name="Lee W."/>
            <person name="Lennon N."/>
            <person name="Letendre F."/>
            <person name="LeVine R."/>
            <person name="Lipovsky A."/>
            <person name="Liu X."/>
            <person name="Liu J."/>
            <person name="Liu S."/>
            <person name="Lokyitsang T."/>
            <person name="Lokyitsang Y."/>
            <person name="Lubonja R."/>
            <person name="Lui A."/>
            <person name="MacDonald P."/>
            <person name="Magnisalis V."/>
            <person name="Maru K."/>
            <person name="Matthews C."/>
            <person name="McCusker W."/>
            <person name="McDonough S."/>
            <person name="Mehta T."/>
            <person name="Meldrim J."/>
            <person name="Meneus L."/>
            <person name="Mihai O."/>
            <person name="Mihalev A."/>
            <person name="Mihova T."/>
            <person name="Mittelman R."/>
            <person name="Mlenga V."/>
            <person name="Montmayeur A."/>
            <person name="Mulrain L."/>
            <person name="Navidi A."/>
            <person name="Naylor J."/>
            <person name="Negash T."/>
            <person name="Nguyen T."/>
            <person name="Nguyen N."/>
            <person name="Nicol R."/>
            <person name="Norbu C."/>
            <person name="Norbu N."/>
            <person name="Novod N."/>
            <person name="O'Neill B."/>
            <person name="Osman S."/>
            <person name="Markiewicz E."/>
            <person name="Oyono O.L."/>
            <person name="Patti C."/>
            <person name="Phunkhang P."/>
            <person name="Pierre F."/>
            <person name="Priest M."/>
            <person name="Raghuraman S."/>
            <person name="Rege F."/>
            <person name="Reyes R."/>
            <person name="Rise C."/>
            <person name="Rogov P."/>
            <person name="Ross K."/>
            <person name="Ryan E."/>
            <person name="Settipalli S."/>
            <person name="Shea T."/>
            <person name="Sherpa N."/>
            <person name="Shi L."/>
            <person name="Shih D."/>
            <person name="Sparrow T."/>
            <person name="Spaulding J."/>
            <person name="Stalker J."/>
            <person name="Stange-Thomann N."/>
            <person name="Stavropoulos S."/>
            <person name="Stone C."/>
            <person name="Strader C."/>
            <person name="Tesfaye S."/>
            <person name="Thomson T."/>
            <person name="Thoulutsang Y."/>
            <person name="Thoulutsang D."/>
            <person name="Topham K."/>
            <person name="Topping I."/>
            <person name="Tsamla T."/>
            <person name="Vassiliev H."/>
            <person name="Vo A."/>
            <person name="Wangchuk T."/>
            <person name="Wangdi T."/>
            <person name="Weiand M."/>
            <person name="Wilkinson J."/>
            <person name="Wilson A."/>
            <person name="Yadav S."/>
            <person name="Young G."/>
            <person name="Yu Q."/>
            <person name="Zembek L."/>
            <person name="Zhong D."/>
            <person name="Zimmer A."/>
            <person name="Zwirko Z."/>
            <person name="Jaffe D.B."/>
            <person name="Alvarez P."/>
            <person name="Brockman W."/>
            <person name="Butler J."/>
            <person name="Chin C."/>
            <person name="Gnerre S."/>
            <person name="Grabherr M."/>
            <person name="Kleber M."/>
            <person name="Mauceli E."/>
            <person name="MacCallum I."/>
        </authorList>
    </citation>
    <scope>NUCLEOTIDE SEQUENCE [LARGE SCALE GENOMIC DNA]</scope>
    <source>
        <strain evidence="15">white501</strain>
    </source>
</reference>
<evidence type="ECO:0000256" key="5">
    <source>
        <dbReference type="ARBA" id="ARBA00022692"/>
    </source>
</evidence>
<comment type="subcellular location">
    <subcellularLocation>
        <location evidence="1">Membrane</location>
        <topology evidence="1">Multi-pass membrane protein</topology>
    </subcellularLocation>
</comment>
<evidence type="ECO:0000256" key="11">
    <source>
        <dbReference type="ARBA" id="ARBA00023303"/>
    </source>
</evidence>
<evidence type="ECO:0000256" key="7">
    <source>
        <dbReference type="ARBA" id="ARBA00023053"/>
    </source>
</evidence>
<evidence type="ECO:0000313" key="15">
    <source>
        <dbReference type="Proteomes" id="UP000000304"/>
    </source>
</evidence>
<keyword evidence="10 12" id="KW-0739">Sodium transport</keyword>
<evidence type="ECO:0000256" key="2">
    <source>
        <dbReference type="ARBA" id="ARBA00007193"/>
    </source>
</evidence>
<dbReference type="HOGENOM" id="CLU_1590522_0_0_1"/>
<comment type="similarity">
    <text evidence="2 12">Belongs to the amiloride-sensitive sodium channel (TC 1.A.6) family.</text>
</comment>
<sequence>ANLPVAYRKCRFSDENNLQYTPCRLECRIKWALSLCNCKPYFYVAAPEAPICKVSGMLCLARAKWLQRPCECYPSCQEETFTIFKASDQTGGDGSYTGERFERTLIINMQIARMGINRRVVFSTDQLIMSFGGAIGLFLGASFMTIYGLLYFLLTFIAYTCKNRFCKR</sequence>
<accession>B4QDT1</accession>
<gene>
    <name evidence="14" type="primary">Dsim\GD10438</name>
    <name evidence="14" type="ORF">Dsim_GD10438</name>
</gene>
<dbReference type="EMBL" id="CM000362">
    <property type="protein sequence ID" value="EDX05943.1"/>
    <property type="molecule type" value="Genomic_DNA"/>
</dbReference>
<evidence type="ECO:0000256" key="3">
    <source>
        <dbReference type="ARBA" id="ARBA00022448"/>
    </source>
</evidence>
<evidence type="ECO:0000256" key="1">
    <source>
        <dbReference type="ARBA" id="ARBA00004141"/>
    </source>
</evidence>
<dbReference type="OMA" id="LCNCTNF"/>
<evidence type="ECO:0000256" key="12">
    <source>
        <dbReference type="RuleBase" id="RU000679"/>
    </source>
</evidence>
<name>B4QDT1_DROSI</name>
<dbReference type="PANTHER" id="PTHR11690:SF240">
    <property type="entry name" value="PICKPOCKET 25-RELATED"/>
    <property type="match status" value="1"/>
</dbReference>
<dbReference type="OrthoDB" id="6628406at2759"/>
<dbReference type="STRING" id="7240.B4QDT1"/>
<dbReference type="Proteomes" id="UP000000304">
    <property type="component" value="Chromosome 2R"/>
</dbReference>
<evidence type="ECO:0000256" key="13">
    <source>
        <dbReference type="SAM" id="Phobius"/>
    </source>
</evidence>
<dbReference type="Pfam" id="PF00858">
    <property type="entry name" value="ASC"/>
    <property type="match status" value="1"/>
</dbReference>
<organism evidence="14 15">
    <name type="scientific">Drosophila simulans</name>
    <name type="common">Fruit fly</name>
    <dbReference type="NCBI Taxonomy" id="7240"/>
    <lineage>
        <taxon>Eukaryota</taxon>
        <taxon>Metazoa</taxon>
        <taxon>Ecdysozoa</taxon>
        <taxon>Arthropoda</taxon>
        <taxon>Hexapoda</taxon>
        <taxon>Insecta</taxon>
        <taxon>Pterygota</taxon>
        <taxon>Neoptera</taxon>
        <taxon>Endopterygota</taxon>
        <taxon>Diptera</taxon>
        <taxon>Brachycera</taxon>
        <taxon>Muscomorpha</taxon>
        <taxon>Ephydroidea</taxon>
        <taxon>Drosophilidae</taxon>
        <taxon>Drosophila</taxon>
        <taxon>Sophophora</taxon>
    </lineage>
</organism>
<protein>
    <submittedName>
        <fullName evidence="14">GD10438</fullName>
    </submittedName>
</protein>
<dbReference type="GO" id="GO:0032991">
    <property type="term" value="C:protein-containing complex"/>
    <property type="evidence" value="ECO:0007669"/>
    <property type="project" value="EnsemblMetazoa"/>
</dbReference>
<dbReference type="InterPro" id="IPR001873">
    <property type="entry name" value="ENaC"/>
</dbReference>
<keyword evidence="11 12" id="KW-0407">Ion channel</keyword>
<dbReference type="GO" id="GO:0005886">
    <property type="term" value="C:plasma membrane"/>
    <property type="evidence" value="ECO:0007669"/>
    <property type="project" value="TreeGrafter"/>
</dbReference>
<dbReference type="PhylomeDB" id="B4QDT1"/>
<keyword evidence="6 13" id="KW-1133">Transmembrane helix</keyword>
<evidence type="ECO:0000256" key="6">
    <source>
        <dbReference type="ARBA" id="ARBA00022989"/>
    </source>
</evidence>
<evidence type="ECO:0000256" key="8">
    <source>
        <dbReference type="ARBA" id="ARBA00023065"/>
    </source>
</evidence>